<sequence length="292" mass="32586">MVSHMGYQIISIIVPLALASLASIAVLIAGGILKPNKVVRIIVPFAKKKVDDNDQITVFGYKLKDREIAILFVTVLLVIFLATYIFASSFTDISFKYNPYDTFDCFFANNDSFVQVTPEEALILEDKVVCFTVNFNIGKSMGQATGTLAFSWIFSAIMTWISIKLREKREATDQNNQEIPTEEETEPAEGQTEQGGTRRAVKKKKWNTCCCLSLMLCYSFACSVSVGLIAGGICLGMFKYTTLISTVEIVTCGLILGLQLLLFTVSDIVLCFKYLRLRRKKPEDKENLNDPV</sequence>
<evidence type="ECO:0000256" key="1">
    <source>
        <dbReference type="SAM" id="MobiDB-lite"/>
    </source>
</evidence>
<protein>
    <submittedName>
        <fullName evidence="3">Uncharacterized protein</fullName>
    </submittedName>
</protein>
<name>A0A1X7UFF5_AMPQE</name>
<feature type="compositionally biased region" description="Low complexity" evidence="1">
    <location>
        <begin position="188"/>
        <end position="197"/>
    </location>
</feature>
<feature type="transmembrane region" description="Helical" evidence="2">
    <location>
        <begin position="244"/>
        <end position="272"/>
    </location>
</feature>
<feature type="region of interest" description="Disordered" evidence="1">
    <location>
        <begin position="172"/>
        <end position="197"/>
    </location>
</feature>
<dbReference type="AlphaFoldDB" id="A0A1X7UFF5"/>
<feature type="transmembrane region" description="Helical" evidence="2">
    <location>
        <begin position="6"/>
        <end position="33"/>
    </location>
</feature>
<reference evidence="3" key="1">
    <citation type="submission" date="2017-05" db="UniProtKB">
        <authorList>
            <consortium name="EnsemblMetazoa"/>
        </authorList>
    </citation>
    <scope>IDENTIFICATION</scope>
</reference>
<evidence type="ECO:0000313" key="3">
    <source>
        <dbReference type="EnsemblMetazoa" id="Aqu2.1.26375_001"/>
    </source>
</evidence>
<feature type="transmembrane region" description="Helical" evidence="2">
    <location>
        <begin position="68"/>
        <end position="87"/>
    </location>
</feature>
<proteinExistence type="predicted"/>
<evidence type="ECO:0000256" key="2">
    <source>
        <dbReference type="SAM" id="Phobius"/>
    </source>
</evidence>
<keyword evidence="2" id="KW-1133">Transmembrane helix</keyword>
<keyword evidence="2" id="KW-0472">Membrane</keyword>
<organism evidence="3">
    <name type="scientific">Amphimedon queenslandica</name>
    <name type="common">Sponge</name>
    <dbReference type="NCBI Taxonomy" id="400682"/>
    <lineage>
        <taxon>Eukaryota</taxon>
        <taxon>Metazoa</taxon>
        <taxon>Porifera</taxon>
        <taxon>Demospongiae</taxon>
        <taxon>Heteroscleromorpha</taxon>
        <taxon>Haplosclerida</taxon>
        <taxon>Niphatidae</taxon>
        <taxon>Amphimedon</taxon>
    </lineage>
</organism>
<feature type="transmembrane region" description="Helical" evidence="2">
    <location>
        <begin position="209"/>
        <end position="238"/>
    </location>
</feature>
<dbReference type="InParanoid" id="A0A1X7UFF5"/>
<keyword evidence="2" id="KW-0812">Transmembrane</keyword>
<accession>A0A1X7UFF5</accession>
<dbReference type="EnsemblMetazoa" id="Aqu2.1.26375_001">
    <property type="protein sequence ID" value="Aqu2.1.26375_001"/>
    <property type="gene ID" value="Aqu2.1.26375"/>
</dbReference>
<feature type="transmembrane region" description="Helical" evidence="2">
    <location>
        <begin position="144"/>
        <end position="163"/>
    </location>
</feature>